<dbReference type="OrthoDB" id="7160108at2"/>
<sequence>MTRLTRQQKEAIGLLQIGTFLEYFDLMLYVHMAVLLNELFFPKTDVHTASLLTAFAFCSTYVLRPFGALFFGYIGDNIGRKTTVILTTTMMAISCMIMANLPTYAQIGVTAAWVVTACRMVQGLSSLGEIMGAEIYVTEITKPPHQYPAVSFISIASNFGSLAALCVAALATHYGFNWRMAFWIGACIALVGSVARTRLRETPEFLALKEKIKRARSEQVNNISGTKKLPKMRHQEDWKEKIPYSTSFYYFLVYCGWPLTFYLAYMYFIPVLKTKFGYSPEDIISHNLWVAFVTIFVAIGWSWMSYYIYPLKILKVRGFMALILMALLPFLLEVSSSPIHIFILQTLILSLHLGGVPADSIFIKRFPVYRRFTATTFLYALTRAVMYIITSFGVIYLTEWFGFYGILIITIPICIGFLAGVYHFEKLEKSSPQSVFTPAELTHDQAAA</sequence>
<dbReference type="EMBL" id="SCFB01000004">
    <property type="protein sequence ID" value="RZI46462.1"/>
    <property type="molecule type" value="Genomic_DNA"/>
</dbReference>
<dbReference type="InterPro" id="IPR011701">
    <property type="entry name" value="MFS"/>
</dbReference>
<evidence type="ECO:0000313" key="9">
    <source>
        <dbReference type="EMBL" id="RZI46462.1"/>
    </source>
</evidence>
<feature type="domain" description="Major facilitator superfamily (MFS) profile" evidence="8">
    <location>
        <begin position="11"/>
        <end position="428"/>
    </location>
</feature>
<comment type="caution">
    <text evidence="9">The sequence shown here is derived from an EMBL/GenBank/DDBJ whole genome shotgun (WGS) entry which is preliminary data.</text>
</comment>
<dbReference type="PANTHER" id="PTHR43045:SF1">
    <property type="entry name" value="SHIKIMATE TRANSPORTER"/>
    <property type="match status" value="1"/>
</dbReference>
<feature type="transmembrane region" description="Helical" evidence="7">
    <location>
        <begin position="316"/>
        <end position="332"/>
    </location>
</feature>
<evidence type="ECO:0000256" key="6">
    <source>
        <dbReference type="ARBA" id="ARBA00023136"/>
    </source>
</evidence>
<feature type="transmembrane region" description="Helical" evidence="7">
    <location>
        <begin position="248"/>
        <end position="268"/>
    </location>
</feature>
<gene>
    <name evidence="9" type="ORF">EQU50_02440</name>
</gene>
<dbReference type="InterPro" id="IPR036259">
    <property type="entry name" value="MFS_trans_sf"/>
</dbReference>
<evidence type="ECO:0000256" key="5">
    <source>
        <dbReference type="ARBA" id="ARBA00022989"/>
    </source>
</evidence>
<accession>A0A4Q7DIC7</accession>
<reference evidence="9 10" key="1">
    <citation type="submission" date="2018-10" db="EMBL/GenBank/DDBJ databases">
        <title>An updated phylogeny of the Alphaproteobacteria reveals that the parasitic Rickettsiales and Holosporales have independent origins.</title>
        <authorList>
            <person name="Munoz-Gomez S.A."/>
            <person name="Hess S."/>
            <person name="Burger G."/>
            <person name="Lang B.F."/>
            <person name="Susko E."/>
            <person name="Slamovits C.H."/>
            <person name="Roger A.J."/>
        </authorList>
    </citation>
    <scope>NUCLEOTIDE SEQUENCE [LARGE SCALE GENOMIC DNA]</scope>
    <source>
        <strain evidence="9">HOLO01</strain>
    </source>
</reference>
<evidence type="ECO:0000313" key="10">
    <source>
        <dbReference type="Proteomes" id="UP000293550"/>
    </source>
</evidence>
<feature type="transmembrane region" description="Helical" evidence="7">
    <location>
        <begin position="84"/>
        <end position="105"/>
    </location>
</feature>
<feature type="transmembrane region" description="Helical" evidence="7">
    <location>
        <begin position="12"/>
        <end position="31"/>
    </location>
</feature>
<evidence type="ECO:0000259" key="8">
    <source>
        <dbReference type="PROSITE" id="PS50850"/>
    </source>
</evidence>
<feature type="transmembrane region" description="Helical" evidence="7">
    <location>
        <begin position="403"/>
        <end position="424"/>
    </location>
</feature>
<dbReference type="RefSeq" id="WP_130153566.1">
    <property type="nucleotide sequence ID" value="NZ_SCFB01000004.1"/>
</dbReference>
<protein>
    <submittedName>
        <fullName evidence="9">MFS transporter</fullName>
    </submittedName>
</protein>
<keyword evidence="4 7" id="KW-0812">Transmembrane</keyword>
<organism evidence="9 10">
    <name type="scientific">Candidatus Finniella inopinata</name>
    <dbReference type="NCBI Taxonomy" id="1696036"/>
    <lineage>
        <taxon>Bacteria</taxon>
        <taxon>Pseudomonadati</taxon>
        <taxon>Pseudomonadota</taxon>
        <taxon>Alphaproteobacteria</taxon>
        <taxon>Holosporales</taxon>
        <taxon>Candidatus Paracaedibacteraceae</taxon>
        <taxon>Candidatus Finniella</taxon>
    </lineage>
</organism>
<dbReference type="PANTHER" id="PTHR43045">
    <property type="entry name" value="SHIKIMATE TRANSPORTER"/>
    <property type="match status" value="1"/>
</dbReference>
<keyword evidence="10" id="KW-1185">Reference proteome</keyword>
<feature type="transmembrane region" description="Helical" evidence="7">
    <location>
        <begin position="288"/>
        <end position="309"/>
    </location>
</feature>
<keyword evidence="3" id="KW-1003">Cell membrane</keyword>
<feature type="transmembrane region" description="Helical" evidence="7">
    <location>
        <begin position="149"/>
        <end position="174"/>
    </location>
</feature>
<feature type="transmembrane region" description="Helical" evidence="7">
    <location>
        <begin position="377"/>
        <end position="397"/>
    </location>
</feature>
<feature type="transmembrane region" description="Helical" evidence="7">
    <location>
        <begin position="338"/>
        <end position="356"/>
    </location>
</feature>
<dbReference type="Pfam" id="PF07690">
    <property type="entry name" value="MFS_1"/>
    <property type="match status" value="1"/>
</dbReference>
<dbReference type="InterPro" id="IPR020846">
    <property type="entry name" value="MFS_dom"/>
</dbReference>
<proteinExistence type="predicted"/>
<dbReference type="Proteomes" id="UP000293550">
    <property type="component" value="Unassembled WGS sequence"/>
</dbReference>
<dbReference type="AlphaFoldDB" id="A0A4Q7DIC7"/>
<evidence type="ECO:0000256" key="4">
    <source>
        <dbReference type="ARBA" id="ARBA00022692"/>
    </source>
</evidence>
<keyword evidence="5 7" id="KW-1133">Transmembrane helix</keyword>
<dbReference type="Gene3D" id="1.20.1250.20">
    <property type="entry name" value="MFS general substrate transporter like domains"/>
    <property type="match status" value="1"/>
</dbReference>
<dbReference type="GO" id="GO:0022857">
    <property type="term" value="F:transmembrane transporter activity"/>
    <property type="evidence" value="ECO:0007669"/>
    <property type="project" value="InterPro"/>
</dbReference>
<feature type="transmembrane region" description="Helical" evidence="7">
    <location>
        <begin position="51"/>
        <end position="72"/>
    </location>
</feature>
<comment type="subcellular location">
    <subcellularLocation>
        <location evidence="1">Cell membrane</location>
        <topology evidence="1">Multi-pass membrane protein</topology>
    </subcellularLocation>
</comment>
<evidence type="ECO:0000256" key="1">
    <source>
        <dbReference type="ARBA" id="ARBA00004651"/>
    </source>
</evidence>
<dbReference type="PROSITE" id="PS50850">
    <property type="entry name" value="MFS"/>
    <property type="match status" value="1"/>
</dbReference>
<dbReference type="GO" id="GO:0005886">
    <property type="term" value="C:plasma membrane"/>
    <property type="evidence" value="ECO:0007669"/>
    <property type="project" value="UniProtKB-SubCell"/>
</dbReference>
<evidence type="ECO:0000256" key="3">
    <source>
        <dbReference type="ARBA" id="ARBA00022475"/>
    </source>
</evidence>
<dbReference type="SUPFAM" id="SSF103473">
    <property type="entry name" value="MFS general substrate transporter"/>
    <property type="match status" value="1"/>
</dbReference>
<keyword evidence="6 7" id="KW-0472">Membrane</keyword>
<evidence type="ECO:0000256" key="2">
    <source>
        <dbReference type="ARBA" id="ARBA00022448"/>
    </source>
</evidence>
<name>A0A4Q7DIC7_9PROT</name>
<keyword evidence="2" id="KW-0813">Transport</keyword>
<evidence type="ECO:0000256" key="7">
    <source>
        <dbReference type="SAM" id="Phobius"/>
    </source>
</evidence>